<dbReference type="Proteomes" id="UP000077051">
    <property type="component" value="Unassembled WGS sequence"/>
</dbReference>
<dbReference type="AlphaFoldDB" id="A0A168GFR1"/>
<feature type="compositionally biased region" description="Acidic residues" evidence="1">
    <location>
        <begin position="484"/>
        <end position="500"/>
    </location>
</feature>
<evidence type="ECO:0000256" key="1">
    <source>
        <dbReference type="SAM" id="MobiDB-lite"/>
    </source>
</evidence>
<reference evidence="2 3" key="1">
    <citation type="submission" date="2015-06" db="EMBL/GenBank/DDBJ databases">
        <title>Expansion of signal transduction pathways in fungi by whole-genome duplication.</title>
        <authorList>
            <consortium name="DOE Joint Genome Institute"/>
            <person name="Corrochano L.M."/>
            <person name="Kuo A."/>
            <person name="Marcet-Houben M."/>
            <person name="Polaino S."/>
            <person name="Salamov A."/>
            <person name="Villalobos J.M."/>
            <person name="Alvarez M.I."/>
            <person name="Avalos J."/>
            <person name="Benito E.P."/>
            <person name="Benoit I."/>
            <person name="Burger G."/>
            <person name="Camino L.P."/>
            <person name="Canovas D."/>
            <person name="Cerda-Olmedo E."/>
            <person name="Cheng J.-F."/>
            <person name="Dominguez A."/>
            <person name="Elias M."/>
            <person name="Eslava A.P."/>
            <person name="Glaser F."/>
            <person name="Grimwood J."/>
            <person name="Gutierrez G."/>
            <person name="Heitman J."/>
            <person name="Henrissat B."/>
            <person name="Iturriaga E.A."/>
            <person name="Lang B.F."/>
            <person name="Lavin J.L."/>
            <person name="Lee S."/>
            <person name="Li W."/>
            <person name="Lindquist E."/>
            <person name="Lopez-Garcia S."/>
            <person name="Luque E.M."/>
            <person name="Marcos A.T."/>
            <person name="Martin J."/>
            <person name="Mccluskey K."/>
            <person name="Medina H.R."/>
            <person name="Miralles-Duran A."/>
            <person name="Miyazaki A."/>
            <person name="Munoz-Torres E."/>
            <person name="Oguiza J.A."/>
            <person name="Ohm R."/>
            <person name="Olmedo M."/>
            <person name="Orejas M."/>
            <person name="Ortiz-Castellanos L."/>
            <person name="Pisabarro A.G."/>
            <person name="Rodriguez-Romero J."/>
            <person name="Ruiz-Herrera J."/>
            <person name="Ruiz-Vazquez R."/>
            <person name="Sanz C."/>
            <person name="Schackwitz W."/>
            <person name="Schmutz J."/>
            <person name="Shahriari M."/>
            <person name="Shelest E."/>
            <person name="Silva-Franco F."/>
            <person name="Soanes D."/>
            <person name="Syed K."/>
            <person name="Tagua V.G."/>
            <person name="Talbot N.J."/>
            <person name="Thon M."/>
            <person name="De Vries R.P."/>
            <person name="Wiebenga A."/>
            <person name="Yadav J.S."/>
            <person name="Braun E.L."/>
            <person name="Baker S."/>
            <person name="Garre V."/>
            <person name="Horwitz B."/>
            <person name="Torres-Martinez S."/>
            <person name="Idnurm A."/>
            <person name="Herrera-Estrella A."/>
            <person name="Gabaldon T."/>
            <person name="Grigoriev I.V."/>
        </authorList>
    </citation>
    <scope>NUCLEOTIDE SEQUENCE [LARGE SCALE GENOMIC DNA]</scope>
    <source>
        <strain evidence="2 3">CBS 277.49</strain>
    </source>
</reference>
<comment type="caution">
    <text evidence="2">The sequence shown here is derived from an EMBL/GenBank/DDBJ whole genome shotgun (WGS) entry which is preliminary data.</text>
</comment>
<proteinExistence type="predicted"/>
<sequence>MTTYSAAVSNNAPTSDDSIKATNLMRFLNDPKDFSGQVIATRSDRAHMITNNRLENSPLVWLKKLEWLRDLAKLSDKELLLIAADHLVGEAGIWFDIVCPSIVSWSEFLMAFKKKFCTGLEDIWWRYVYDKREQEEESVEDVDMELRELFSLVILKDEHLKVRHFMDAIHKPIAWEVERKSKITTTGSSLDQVVEAAVKAESVMKKYDVKYSKNHLECKLHGNSMVDGYDSSDSCDSIVSPPKLMPTPRNGFASDNSSLSTGKMDRLLSEFHDVKFSTLKIQGSNSNNHQFNRPSVCLFGNQPGRIKTNCEEFKSHVAGKQQQQNSPATGVNAEPIVNIVFVDPVDNLAAKPINSVCLGKRTRSNKGTAINQPKTRKRRNRKLPLTVNKLNAWDVLKRTNANLFISDLLSVDKAAAMDLLDGIKTLRARKKSRTETADGQINIAPMDQNHEAAIVWINRVNTGARSNQADLLFGDDSSTVDKDSYDDDGYTTDDDTDDNDSTTSSNITPFQEIGKYEELDPAYESKSYGCYPYSIKRILNTVFLEC</sequence>
<feature type="region of interest" description="Disordered" evidence="1">
    <location>
        <begin position="483"/>
        <end position="510"/>
    </location>
</feature>
<dbReference type="EMBL" id="AMYB01000013">
    <property type="protein sequence ID" value="OAC97645.1"/>
    <property type="molecule type" value="Genomic_DNA"/>
</dbReference>
<evidence type="ECO:0008006" key="4">
    <source>
        <dbReference type="Google" id="ProtNLM"/>
    </source>
</evidence>
<dbReference type="OrthoDB" id="2285313at2759"/>
<evidence type="ECO:0000313" key="3">
    <source>
        <dbReference type="Proteomes" id="UP000077051"/>
    </source>
</evidence>
<accession>A0A168GFR1</accession>
<dbReference type="STRING" id="747725.A0A168GFR1"/>
<dbReference type="VEuPathDB" id="FungiDB:MUCCIDRAFT_116131"/>
<name>A0A168GFR1_MUCCL</name>
<protein>
    <recommendedName>
        <fullName evidence="4">Retrotransposon gag domain-containing protein</fullName>
    </recommendedName>
</protein>
<organism evidence="2 3">
    <name type="scientific">Mucor lusitanicus CBS 277.49</name>
    <dbReference type="NCBI Taxonomy" id="747725"/>
    <lineage>
        <taxon>Eukaryota</taxon>
        <taxon>Fungi</taxon>
        <taxon>Fungi incertae sedis</taxon>
        <taxon>Mucoromycota</taxon>
        <taxon>Mucoromycotina</taxon>
        <taxon>Mucoromycetes</taxon>
        <taxon>Mucorales</taxon>
        <taxon>Mucorineae</taxon>
        <taxon>Mucoraceae</taxon>
        <taxon>Mucor</taxon>
    </lineage>
</organism>
<gene>
    <name evidence="2" type="ORF">MUCCIDRAFT_116131</name>
</gene>
<keyword evidence="3" id="KW-1185">Reference proteome</keyword>
<evidence type="ECO:0000313" key="2">
    <source>
        <dbReference type="EMBL" id="OAC97645.1"/>
    </source>
</evidence>